<dbReference type="AlphaFoldDB" id="A0A8X7WGM6"/>
<sequence>MTHGFYGLMIGTVGLIVLRSLSSSSNGVFEGVLHGEDMNQTSLVTLHLRFISYESMETKLCYQNWYARNVSGIAAGGTMRNVLYNICESYAMQKAAAETADLQHSPHTLALINSSANQWHQG</sequence>
<evidence type="ECO:0000313" key="3">
    <source>
        <dbReference type="Proteomes" id="UP000886595"/>
    </source>
</evidence>
<comment type="caution">
    <text evidence="2">The sequence shown here is derived from an EMBL/GenBank/DDBJ whole genome shotgun (WGS) entry which is preliminary data.</text>
</comment>
<keyword evidence="1" id="KW-0732">Signal</keyword>
<dbReference type="EMBL" id="JAAMPC010000001">
    <property type="protein sequence ID" value="KAG2330558.1"/>
    <property type="molecule type" value="Genomic_DNA"/>
</dbReference>
<accession>A0A8X7WGM6</accession>
<organism evidence="2 3">
    <name type="scientific">Brassica carinata</name>
    <name type="common">Ethiopian mustard</name>
    <name type="synonym">Abyssinian cabbage</name>
    <dbReference type="NCBI Taxonomy" id="52824"/>
    <lineage>
        <taxon>Eukaryota</taxon>
        <taxon>Viridiplantae</taxon>
        <taxon>Streptophyta</taxon>
        <taxon>Embryophyta</taxon>
        <taxon>Tracheophyta</taxon>
        <taxon>Spermatophyta</taxon>
        <taxon>Magnoliopsida</taxon>
        <taxon>eudicotyledons</taxon>
        <taxon>Gunneridae</taxon>
        <taxon>Pentapetalae</taxon>
        <taxon>rosids</taxon>
        <taxon>malvids</taxon>
        <taxon>Brassicales</taxon>
        <taxon>Brassicaceae</taxon>
        <taxon>Brassiceae</taxon>
        <taxon>Brassica</taxon>
    </lineage>
</organism>
<name>A0A8X7WGM6_BRACI</name>
<evidence type="ECO:0000313" key="2">
    <source>
        <dbReference type="EMBL" id="KAG2330558.1"/>
    </source>
</evidence>
<evidence type="ECO:0000256" key="1">
    <source>
        <dbReference type="SAM" id="SignalP"/>
    </source>
</evidence>
<dbReference type="Proteomes" id="UP000886595">
    <property type="component" value="Unassembled WGS sequence"/>
</dbReference>
<protein>
    <submittedName>
        <fullName evidence="2">Uncharacterized protein</fullName>
    </submittedName>
</protein>
<reference evidence="2 3" key="1">
    <citation type="submission" date="2020-02" db="EMBL/GenBank/DDBJ databases">
        <authorList>
            <person name="Ma Q."/>
            <person name="Huang Y."/>
            <person name="Song X."/>
            <person name="Pei D."/>
        </authorList>
    </citation>
    <scope>NUCLEOTIDE SEQUENCE [LARGE SCALE GENOMIC DNA]</scope>
    <source>
        <strain evidence="2">Sxm20200214</strain>
        <tissue evidence="2">Leaf</tissue>
    </source>
</reference>
<keyword evidence="3" id="KW-1185">Reference proteome</keyword>
<gene>
    <name evidence="2" type="ORF">Bca52824_001738</name>
</gene>
<proteinExistence type="predicted"/>
<feature type="signal peptide" evidence="1">
    <location>
        <begin position="1"/>
        <end position="23"/>
    </location>
</feature>
<feature type="chain" id="PRO_5036448442" evidence="1">
    <location>
        <begin position="24"/>
        <end position="122"/>
    </location>
</feature>